<organism evidence="1 2">
    <name type="scientific">Prorocentrum cordatum</name>
    <dbReference type="NCBI Taxonomy" id="2364126"/>
    <lineage>
        <taxon>Eukaryota</taxon>
        <taxon>Sar</taxon>
        <taxon>Alveolata</taxon>
        <taxon>Dinophyceae</taxon>
        <taxon>Prorocentrales</taxon>
        <taxon>Prorocentraceae</taxon>
        <taxon>Prorocentrum</taxon>
    </lineage>
</organism>
<protein>
    <recommendedName>
        <fullName evidence="3">PKD/REJ-like domain-containing protein</fullName>
    </recommendedName>
</protein>
<dbReference type="EMBL" id="CAUYUJ010009683">
    <property type="protein sequence ID" value="CAK0827441.1"/>
    <property type="molecule type" value="Genomic_DNA"/>
</dbReference>
<gene>
    <name evidence="1" type="ORF">PCOR1329_LOCUS26978</name>
</gene>
<feature type="non-terminal residue" evidence="1">
    <location>
        <position position="196"/>
    </location>
</feature>
<evidence type="ECO:0000313" key="1">
    <source>
        <dbReference type="EMBL" id="CAK0827441.1"/>
    </source>
</evidence>
<sequence length="196" mass="20334">VAAASAGDVASASGGSTVSFSLYAVAFDVLNRTLATGEGDFALDVLGGMSLVPVAGLREFTALDERLQLQVAVDLCGGDSAVAVEVAWSWRPEGSSVWSALSPTAGLPTTKLRLLATTLGSPGAYEVRADAVMEGAVVDGASAYFEVVLSSIPPPEVARRALPGLSDLGRGFFVVYIYIYIYILHTSIHRHACVLG</sequence>
<accession>A0ABN9S899</accession>
<dbReference type="Proteomes" id="UP001189429">
    <property type="component" value="Unassembled WGS sequence"/>
</dbReference>
<keyword evidence="2" id="KW-1185">Reference proteome</keyword>
<proteinExistence type="predicted"/>
<reference evidence="1" key="1">
    <citation type="submission" date="2023-10" db="EMBL/GenBank/DDBJ databases">
        <authorList>
            <person name="Chen Y."/>
            <person name="Shah S."/>
            <person name="Dougan E. K."/>
            <person name="Thang M."/>
            <person name="Chan C."/>
        </authorList>
    </citation>
    <scope>NUCLEOTIDE SEQUENCE [LARGE SCALE GENOMIC DNA]</scope>
</reference>
<comment type="caution">
    <text evidence="1">The sequence shown here is derived from an EMBL/GenBank/DDBJ whole genome shotgun (WGS) entry which is preliminary data.</text>
</comment>
<feature type="non-terminal residue" evidence="1">
    <location>
        <position position="1"/>
    </location>
</feature>
<name>A0ABN9S899_9DINO</name>
<evidence type="ECO:0008006" key="3">
    <source>
        <dbReference type="Google" id="ProtNLM"/>
    </source>
</evidence>
<evidence type="ECO:0000313" key="2">
    <source>
        <dbReference type="Proteomes" id="UP001189429"/>
    </source>
</evidence>